<reference evidence="3" key="1">
    <citation type="submission" date="2017-09" db="EMBL/GenBank/DDBJ databases">
        <title>Depth-based differentiation of microbial function through sediment-hosted aquifers and enrichment of novel symbionts in the deep terrestrial subsurface.</title>
        <authorList>
            <person name="Probst A.J."/>
            <person name="Ladd B."/>
            <person name="Jarett J.K."/>
            <person name="Geller-Mcgrath D.E."/>
            <person name="Sieber C.M.K."/>
            <person name="Emerson J.B."/>
            <person name="Anantharaman K."/>
            <person name="Thomas B.C."/>
            <person name="Malmstrom R."/>
            <person name="Stieglmeier M."/>
            <person name="Klingl A."/>
            <person name="Woyke T."/>
            <person name="Ryan C.M."/>
            <person name="Banfield J.F."/>
        </authorList>
    </citation>
    <scope>NUCLEOTIDE SEQUENCE [LARGE SCALE GENOMIC DNA]</scope>
</reference>
<dbReference type="PANTHER" id="PTHR34183">
    <property type="entry name" value="ENDOLYTIC PEPTIDOGLYCAN TRANSGLYCOSYLASE RLPA"/>
    <property type="match status" value="1"/>
</dbReference>
<evidence type="ECO:0000313" key="2">
    <source>
        <dbReference type="EMBL" id="PIZ99754.1"/>
    </source>
</evidence>
<evidence type="ECO:0000259" key="1">
    <source>
        <dbReference type="Pfam" id="PF03330"/>
    </source>
</evidence>
<dbReference type="PANTHER" id="PTHR34183:SF1">
    <property type="entry name" value="ENDOLYTIC PEPTIDOGLYCAN TRANSGLYCOSYLASE RLPA"/>
    <property type="match status" value="1"/>
</dbReference>
<name>A0A2M7VGV3_9BACT</name>
<dbReference type="Gene3D" id="2.40.40.10">
    <property type="entry name" value="RlpA-like domain"/>
    <property type="match status" value="1"/>
</dbReference>
<proteinExistence type="predicted"/>
<evidence type="ECO:0000313" key="3">
    <source>
        <dbReference type="Proteomes" id="UP000230405"/>
    </source>
</evidence>
<keyword evidence="2" id="KW-0449">Lipoprotein</keyword>
<dbReference type="Proteomes" id="UP000230405">
    <property type="component" value="Unassembled WGS sequence"/>
</dbReference>
<dbReference type="InterPro" id="IPR036908">
    <property type="entry name" value="RlpA-like_sf"/>
</dbReference>
<accession>A0A2M7VGV3</accession>
<dbReference type="AlphaFoldDB" id="A0A2M7VGV3"/>
<gene>
    <name evidence="2" type="ORF">COX77_00745</name>
</gene>
<dbReference type="CDD" id="cd22268">
    <property type="entry name" value="DPBB_RlpA-like"/>
    <property type="match status" value="1"/>
</dbReference>
<feature type="domain" description="RlpA-like protein double-psi beta-barrel" evidence="1">
    <location>
        <begin position="58"/>
        <end position="123"/>
    </location>
</feature>
<protein>
    <submittedName>
        <fullName evidence="2">Septal ring lytic transglycosylase RlpA family lipoprotein</fullName>
    </submittedName>
</protein>
<dbReference type="SUPFAM" id="SSF50685">
    <property type="entry name" value="Barwin-like endoglucanases"/>
    <property type="match status" value="1"/>
</dbReference>
<organism evidence="2 3">
    <name type="scientific">Candidatus Komeilibacteria bacterium CG_4_10_14_0_2_um_filter_37_10</name>
    <dbReference type="NCBI Taxonomy" id="1974470"/>
    <lineage>
        <taxon>Bacteria</taxon>
        <taxon>Candidatus Komeiliibacteriota</taxon>
    </lineage>
</organism>
<dbReference type="Pfam" id="PF03330">
    <property type="entry name" value="DPBB_1"/>
    <property type="match status" value="1"/>
</dbReference>
<dbReference type="EMBL" id="PFPO01000013">
    <property type="protein sequence ID" value="PIZ99754.1"/>
    <property type="molecule type" value="Genomic_DNA"/>
</dbReference>
<sequence length="127" mass="14729">MPLLYFLNDQQQWQMLDSKIDLKKELIIATTEQPELFILVAYQPDSWLGRATWYHYRKCLCAASRDYPKGTKLKVTNINNNKSVIVKINDYGPEKWTKNLIDLDAVAFKKISSLRAGVINVKIEKIP</sequence>
<comment type="caution">
    <text evidence="2">The sequence shown here is derived from an EMBL/GenBank/DDBJ whole genome shotgun (WGS) entry which is preliminary data.</text>
</comment>
<dbReference type="InterPro" id="IPR009009">
    <property type="entry name" value="RlpA-like_DPBB"/>
</dbReference>